<feature type="region of interest" description="Disordered" evidence="6">
    <location>
        <begin position="13"/>
        <end position="82"/>
    </location>
</feature>
<evidence type="ECO:0000256" key="1">
    <source>
        <dbReference type="ARBA" id="ARBA00004123"/>
    </source>
</evidence>
<proteinExistence type="predicted"/>
<dbReference type="Proteomes" id="UP000593568">
    <property type="component" value="Unassembled WGS sequence"/>
</dbReference>
<keyword evidence="2" id="KW-0805">Transcription regulation</keyword>
<dbReference type="CDD" id="cd10017">
    <property type="entry name" value="B3_DNA"/>
    <property type="match status" value="1"/>
</dbReference>
<dbReference type="Pfam" id="PF02362">
    <property type="entry name" value="B3"/>
    <property type="match status" value="1"/>
</dbReference>
<dbReference type="PROSITE" id="PS50863">
    <property type="entry name" value="B3"/>
    <property type="match status" value="1"/>
</dbReference>
<dbReference type="InterPro" id="IPR003340">
    <property type="entry name" value="B3_DNA-bd"/>
</dbReference>
<evidence type="ECO:0000313" key="8">
    <source>
        <dbReference type="EMBL" id="MBA0771995.1"/>
    </source>
</evidence>
<dbReference type="Gene3D" id="2.40.330.10">
    <property type="entry name" value="DNA-binding pseudobarrel domain"/>
    <property type="match status" value="1"/>
</dbReference>
<dbReference type="EMBL" id="JABEZW010000008">
    <property type="protein sequence ID" value="MBA0771995.1"/>
    <property type="molecule type" value="Genomic_DNA"/>
</dbReference>
<reference evidence="8 9" key="1">
    <citation type="journal article" date="2019" name="Genome Biol. Evol.">
        <title>Insights into the evolution of the New World diploid cottons (Gossypium, subgenus Houzingenia) based on genome sequencing.</title>
        <authorList>
            <person name="Grover C.E."/>
            <person name="Arick M.A. 2nd"/>
            <person name="Thrash A."/>
            <person name="Conover J.L."/>
            <person name="Sanders W.S."/>
            <person name="Peterson D.G."/>
            <person name="Frelichowski J.E."/>
            <person name="Scheffler J.A."/>
            <person name="Scheffler B.E."/>
            <person name="Wendel J.F."/>
        </authorList>
    </citation>
    <scope>NUCLEOTIDE SEQUENCE [LARGE SCALE GENOMIC DNA]</scope>
    <source>
        <strain evidence="8">8</strain>
        <tissue evidence="8">Leaf</tissue>
    </source>
</reference>
<dbReference type="SMART" id="SM01019">
    <property type="entry name" value="B3"/>
    <property type="match status" value="1"/>
</dbReference>
<accession>A0A7J9EHN5</accession>
<dbReference type="GO" id="GO:0005634">
    <property type="term" value="C:nucleus"/>
    <property type="evidence" value="ECO:0007669"/>
    <property type="project" value="UniProtKB-SubCell"/>
</dbReference>
<dbReference type="SUPFAM" id="SSF101936">
    <property type="entry name" value="DNA-binding pseudobarrel domain"/>
    <property type="match status" value="1"/>
</dbReference>
<feature type="non-terminal residue" evidence="8">
    <location>
        <position position="212"/>
    </location>
</feature>
<keyword evidence="3" id="KW-0238">DNA-binding</keyword>
<evidence type="ECO:0000256" key="3">
    <source>
        <dbReference type="ARBA" id="ARBA00023125"/>
    </source>
</evidence>
<keyword evidence="5" id="KW-0539">Nucleus</keyword>
<gene>
    <name evidence="8" type="ORF">Gotri_007442</name>
</gene>
<evidence type="ECO:0000256" key="2">
    <source>
        <dbReference type="ARBA" id="ARBA00023015"/>
    </source>
</evidence>
<dbReference type="GO" id="GO:0003677">
    <property type="term" value="F:DNA binding"/>
    <property type="evidence" value="ECO:0007669"/>
    <property type="project" value="UniProtKB-KW"/>
</dbReference>
<dbReference type="PANTHER" id="PTHR31391">
    <property type="entry name" value="B3 DOMAIN-CONTAINING PROTEIN OS11G0197600-RELATED"/>
    <property type="match status" value="1"/>
</dbReference>
<evidence type="ECO:0000256" key="6">
    <source>
        <dbReference type="SAM" id="MobiDB-lite"/>
    </source>
</evidence>
<feature type="compositionally biased region" description="Basic and acidic residues" evidence="6">
    <location>
        <begin position="28"/>
        <end position="54"/>
    </location>
</feature>
<dbReference type="AlphaFoldDB" id="A0A7J9EHN5"/>
<evidence type="ECO:0000256" key="5">
    <source>
        <dbReference type="ARBA" id="ARBA00023242"/>
    </source>
</evidence>
<name>A0A7J9EHN5_9ROSI</name>
<comment type="caution">
    <text evidence="8">The sequence shown here is derived from an EMBL/GenBank/DDBJ whole genome shotgun (WGS) entry which is preliminary data.</text>
</comment>
<comment type="subcellular location">
    <subcellularLocation>
        <location evidence="1">Nucleus</location>
    </subcellularLocation>
</comment>
<feature type="domain" description="TF-B3" evidence="7">
    <location>
        <begin position="107"/>
        <end position="205"/>
    </location>
</feature>
<keyword evidence="4" id="KW-0804">Transcription</keyword>
<organism evidence="8 9">
    <name type="scientific">Gossypium trilobum</name>
    <dbReference type="NCBI Taxonomy" id="34281"/>
    <lineage>
        <taxon>Eukaryota</taxon>
        <taxon>Viridiplantae</taxon>
        <taxon>Streptophyta</taxon>
        <taxon>Embryophyta</taxon>
        <taxon>Tracheophyta</taxon>
        <taxon>Spermatophyta</taxon>
        <taxon>Magnoliopsida</taxon>
        <taxon>eudicotyledons</taxon>
        <taxon>Gunneridae</taxon>
        <taxon>Pentapetalae</taxon>
        <taxon>rosids</taxon>
        <taxon>malvids</taxon>
        <taxon>Malvales</taxon>
        <taxon>Malvaceae</taxon>
        <taxon>Malvoideae</taxon>
        <taxon>Gossypium</taxon>
    </lineage>
</organism>
<keyword evidence="9" id="KW-1185">Reference proteome</keyword>
<evidence type="ECO:0000313" key="9">
    <source>
        <dbReference type="Proteomes" id="UP000593568"/>
    </source>
</evidence>
<dbReference type="InterPro" id="IPR015300">
    <property type="entry name" value="DNA-bd_pseudobarrel_sf"/>
</dbReference>
<sequence>GSIVSRVKNRILVSDAEPNCQQSPSSSRESKDLTDSHIKTLDDSPLDQKTEKKLTRSSVQPCGLKNSAKGDSGRKSGARRCLKPDPVYQKQRACTGGGAFRTSNRSFSVVIHPSHVGSCSTVHIPEEFGKRYLKKSGEMMLRVADGRSWNVEYERRGRSKGRKAVFGGKSWGQFAMDNELEVGDVCVFELMNENGNLLEVVIHRKLLLVEIN</sequence>
<evidence type="ECO:0000259" key="7">
    <source>
        <dbReference type="PROSITE" id="PS50863"/>
    </source>
</evidence>
<dbReference type="InterPro" id="IPR044837">
    <property type="entry name" value="REM16-like"/>
</dbReference>
<dbReference type="PANTHER" id="PTHR31391:SF106">
    <property type="entry name" value="B3 DOMAIN-CONTAINING PROTEIN OS01G0723500"/>
    <property type="match status" value="1"/>
</dbReference>
<protein>
    <recommendedName>
        <fullName evidence="7">TF-B3 domain-containing protein</fullName>
    </recommendedName>
</protein>
<evidence type="ECO:0000256" key="4">
    <source>
        <dbReference type="ARBA" id="ARBA00023163"/>
    </source>
</evidence>